<feature type="region of interest" description="Disordered" evidence="1">
    <location>
        <begin position="31"/>
        <end position="54"/>
    </location>
</feature>
<dbReference type="InterPro" id="IPR036366">
    <property type="entry name" value="PGBDSf"/>
</dbReference>
<name>A0ABP7GL80_9ACTN</name>
<feature type="chain" id="PRO_5046220658" description="Peptidoglycan binding-like domain-containing protein" evidence="2">
    <location>
        <begin position="33"/>
        <end position="187"/>
    </location>
</feature>
<sequence>MPKLGTRAPAALLATIALACVSGLTAAPGALAGGSPPSDSVETERPPRPWPVLSHGDTGWRVTMVEFLLQAAGFYTGARPAGVMDYELVAAIRNYQIAHDLPESGRLDSPTWSELAHRIGVGPGSLGPQVKAVQSGLNGGYGHDLAVDGIYGPNTRGAILQFQRSKGLTPNGVVAYTVFQAMITWQD</sequence>
<evidence type="ECO:0000256" key="2">
    <source>
        <dbReference type="SAM" id="SignalP"/>
    </source>
</evidence>
<feature type="compositionally biased region" description="Low complexity" evidence="1">
    <location>
        <begin position="31"/>
        <end position="40"/>
    </location>
</feature>
<protein>
    <recommendedName>
        <fullName evidence="3">Peptidoglycan binding-like domain-containing protein</fullName>
    </recommendedName>
</protein>
<feature type="domain" description="Peptidoglycan binding-like" evidence="3">
    <location>
        <begin position="62"/>
        <end position="114"/>
    </location>
</feature>
<comment type="caution">
    <text evidence="4">The sequence shown here is derived from an EMBL/GenBank/DDBJ whole genome shotgun (WGS) entry which is preliminary data.</text>
</comment>
<dbReference type="InterPro" id="IPR036365">
    <property type="entry name" value="PGBD-like_sf"/>
</dbReference>
<evidence type="ECO:0000313" key="5">
    <source>
        <dbReference type="Proteomes" id="UP001500908"/>
    </source>
</evidence>
<organism evidence="4 5">
    <name type="scientific">Salinactinospora qingdaonensis</name>
    <dbReference type="NCBI Taxonomy" id="702744"/>
    <lineage>
        <taxon>Bacteria</taxon>
        <taxon>Bacillati</taxon>
        <taxon>Actinomycetota</taxon>
        <taxon>Actinomycetes</taxon>
        <taxon>Streptosporangiales</taxon>
        <taxon>Nocardiopsidaceae</taxon>
        <taxon>Salinactinospora</taxon>
    </lineage>
</organism>
<keyword evidence="5" id="KW-1185">Reference proteome</keyword>
<evidence type="ECO:0000259" key="3">
    <source>
        <dbReference type="Pfam" id="PF01471"/>
    </source>
</evidence>
<proteinExistence type="predicted"/>
<feature type="domain" description="Peptidoglycan binding-like" evidence="3">
    <location>
        <begin position="127"/>
        <end position="182"/>
    </location>
</feature>
<keyword evidence="2" id="KW-0732">Signal</keyword>
<evidence type="ECO:0000313" key="4">
    <source>
        <dbReference type="EMBL" id="GAA3765459.1"/>
    </source>
</evidence>
<gene>
    <name evidence="4" type="ORF">GCM10022402_48390</name>
</gene>
<dbReference type="Gene3D" id="1.10.101.10">
    <property type="entry name" value="PGBD-like superfamily/PGBD"/>
    <property type="match status" value="2"/>
</dbReference>
<dbReference type="InterPro" id="IPR002477">
    <property type="entry name" value="Peptidoglycan-bd-like"/>
</dbReference>
<dbReference type="SUPFAM" id="SSF47090">
    <property type="entry name" value="PGBD-like"/>
    <property type="match status" value="2"/>
</dbReference>
<evidence type="ECO:0000256" key="1">
    <source>
        <dbReference type="SAM" id="MobiDB-lite"/>
    </source>
</evidence>
<accession>A0ABP7GL80</accession>
<dbReference type="PROSITE" id="PS51257">
    <property type="entry name" value="PROKAR_LIPOPROTEIN"/>
    <property type="match status" value="1"/>
</dbReference>
<dbReference type="EMBL" id="BAABDD010000047">
    <property type="protein sequence ID" value="GAA3765459.1"/>
    <property type="molecule type" value="Genomic_DNA"/>
</dbReference>
<dbReference type="RefSeq" id="WP_344977075.1">
    <property type="nucleotide sequence ID" value="NZ_BAABDD010000047.1"/>
</dbReference>
<reference evidence="5" key="1">
    <citation type="journal article" date="2019" name="Int. J. Syst. Evol. Microbiol.">
        <title>The Global Catalogue of Microorganisms (GCM) 10K type strain sequencing project: providing services to taxonomists for standard genome sequencing and annotation.</title>
        <authorList>
            <consortium name="The Broad Institute Genomics Platform"/>
            <consortium name="The Broad Institute Genome Sequencing Center for Infectious Disease"/>
            <person name="Wu L."/>
            <person name="Ma J."/>
        </authorList>
    </citation>
    <scope>NUCLEOTIDE SEQUENCE [LARGE SCALE GENOMIC DNA]</scope>
    <source>
        <strain evidence="5">JCM 17137</strain>
    </source>
</reference>
<feature type="signal peptide" evidence="2">
    <location>
        <begin position="1"/>
        <end position="32"/>
    </location>
</feature>
<dbReference type="Proteomes" id="UP001500908">
    <property type="component" value="Unassembled WGS sequence"/>
</dbReference>
<dbReference type="Pfam" id="PF01471">
    <property type="entry name" value="PG_binding_1"/>
    <property type="match status" value="2"/>
</dbReference>